<organism evidence="2 3">
    <name type="scientific">Thioalkalivibrio paradoxus ARh 1</name>
    <dbReference type="NCBI Taxonomy" id="713585"/>
    <lineage>
        <taxon>Bacteria</taxon>
        <taxon>Pseudomonadati</taxon>
        <taxon>Pseudomonadota</taxon>
        <taxon>Gammaproteobacteria</taxon>
        <taxon>Chromatiales</taxon>
        <taxon>Ectothiorhodospiraceae</taxon>
        <taxon>Thioalkalivibrio</taxon>
    </lineage>
</organism>
<dbReference type="OrthoDB" id="9814042at2"/>
<dbReference type="PANTHER" id="PTHR12558">
    <property type="entry name" value="CELL DIVISION CYCLE 16,23,27"/>
    <property type="match status" value="1"/>
</dbReference>
<gene>
    <name evidence="2" type="ORF">THITH_11915</name>
</gene>
<keyword evidence="3" id="KW-1185">Reference proteome</keyword>
<feature type="repeat" description="TPR" evidence="1">
    <location>
        <begin position="148"/>
        <end position="181"/>
    </location>
</feature>
<feature type="repeat" description="TPR" evidence="1">
    <location>
        <begin position="78"/>
        <end position="111"/>
    </location>
</feature>
<accession>W0DNL5</accession>
<evidence type="ECO:0000313" key="3">
    <source>
        <dbReference type="Proteomes" id="UP000005289"/>
    </source>
</evidence>
<dbReference type="InterPro" id="IPR011990">
    <property type="entry name" value="TPR-like_helical_dom_sf"/>
</dbReference>
<dbReference type="SMART" id="SM00028">
    <property type="entry name" value="TPR"/>
    <property type="match status" value="4"/>
</dbReference>
<dbReference type="SUPFAM" id="SSF48452">
    <property type="entry name" value="TPR-like"/>
    <property type="match status" value="1"/>
</dbReference>
<keyword evidence="1" id="KW-0802">TPR repeat</keyword>
<dbReference type="Pfam" id="PF13432">
    <property type="entry name" value="TPR_16"/>
    <property type="match status" value="1"/>
</dbReference>
<dbReference type="Gene3D" id="1.25.40.10">
    <property type="entry name" value="Tetratricopeptide repeat domain"/>
    <property type="match status" value="1"/>
</dbReference>
<dbReference type="InterPro" id="IPR013360">
    <property type="entry name" value="Pilus_4_PilW"/>
</dbReference>
<evidence type="ECO:0000313" key="2">
    <source>
        <dbReference type="EMBL" id="AHE98837.1"/>
    </source>
</evidence>
<proteinExistence type="predicted"/>
<dbReference type="RefSeq" id="WP_006747927.1">
    <property type="nucleotide sequence ID" value="NZ_CP007029.1"/>
</dbReference>
<evidence type="ECO:0000256" key="1">
    <source>
        <dbReference type="PROSITE-ProRule" id="PRU00339"/>
    </source>
</evidence>
<dbReference type="PROSITE" id="PS50005">
    <property type="entry name" value="TPR"/>
    <property type="match status" value="3"/>
</dbReference>
<dbReference type="EMBL" id="CP007029">
    <property type="protein sequence ID" value="AHE98837.1"/>
    <property type="molecule type" value="Genomic_DNA"/>
</dbReference>
<dbReference type="InterPro" id="IPR019734">
    <property type="entry name" value="TPR_rpt"/>
</dbReference>
<dbReference type="KEGG" id="tti:THITH_11915"/>
<dbReference type="Proteomes" id="UP000005289">
    <property type="component" value="Chromosome"/>
</dbReference>
<feature type="repeat" description="TPR" evidence="1">
    <location>
        <begin position="44"/>
        <end position="77"/>
    </location>
</feature>
<reference evidence="2 3" key="1">
    <citation type="submission" date="2013-12" db="EMBL/GenBank/DDBJ databases">
        <authorList>
            <consortium name="DOE Joint Genome Institute"/>
            <person name="Muyzer G."/>
            <person name="Huntemann M."/>
            <person name="Han J."/>
            <person name="Chen A."/>
            <person name="Kyrpides N."/>
            <person name="Mavromatis K."/>
            <person name="Markowitz V."/>
            <person name="Palaniappan K."/>
            <person name="Ivanova N."/>
            <person name="Schaumberg A."/>
            <person name="Pati A."/>
            <person name="Liolios K."/>
            <person name="Nordberg H.P."/>
            <person name="Cantor M.N."/>
            <person name="Hua S.X."/>
            <person name="Woyke T."/>
        </authorList>
    </citation>
    <scope>NUCLEOTIDE SEQUENCE [LARGE SCALE GENOMIC DNA]</scope>
    <source>
        <strain evidence="2 3">ARh 1</strain>
    </source>
</reference>
<sequence length="263" mass="29544">MSRVPAARPTVRVFRIGFWLLVASLLAGCAGLQPQASDDQRRAAEINAELGVSYLRQNELAQAQRALERSLQFDPNLALAHLGMASLRERQGALDSAEEHYRRALSLDRRDPYAQTNLGDLLCRKGDYREGLELLERAIANPSYPARGIALLSAGKCHARAGDRERAEERLREALRIDPESPEALYELAQLTFEAGRPFQTRAFLSRLEALGIVMPESLLLCYRAETQLGNAEDARRCADRLKRDFRDSDEAATLLREERQRG</sequence>
<dbReference type="PANTHER" id="PTHR12558:SF13">
    <property type="entry name" value="CELL DIVISION CYCLE PROTEIN 27 HOMOLOG"/>
    <property type="match status" value="1"/>
</dbReference>
<dbReference type="STRING" id="713585.THITH_11915"/>
<protein>
    <submittedName>
        <fullName evidence="2">Pilus biosynthesis protein PilW</fullName>
    </submittedName>
</protein>
<dbReference type="NCBIfam" id="TIGR02521">
    <property type="entry name" value="type_IV_pilW"/>
    <property type="match status" value="1"/>
</dbReference>
<name>W0DNL5_9GAMM</name>
<dbReference type="Pfam" id="PF13424">
    <property type="entry name" value="TPR_12"/>
    <property type="match status" value="1"/>
</dbReference>
<dbReference type="AlphaFoldDB" id="W0DNL5"/>
<dbReference type="PROSITE" id="PS51257">
    <property type="entry name" value="PROKAR_LIPOPROTEIN"/>
    <property type="match status" value="1"/>
</dbReference>
<dbReference type="HOGENOM" id="CLU_003728_7_0_6"/>